<dbReference type="PRINTS" id="PR00463">
    <property type="entry name" value="EP450I"/>
</dbReference>
<name>A0A8H5GIT6_9AGAR</name>
<keyword evidence="13" id="KW-1185">Reference proteome</keyword>
<keyword evidence="7 9" id="KW-0408">Iron</keyword>
<dbReference type="Proteomes" id="UP000518752">
    <property type="component" value="Unassembled WGS sequence"/>
</dbReference>
<keyword evidence="11" id="KW-0732">Signal</keyword>
<evidence type="ECO:0000313" key="12">
    <source>
        <dbReference type="EMBL" id="KAF5365530.1"/>
    </source>
</evidence>
<feature type="chain" id="PRO_5034801205" description="Cytochrome P450" evidence="11">
    <location>
        <begin position="23"/>
        <end position="568"/>
    </location>
</feature>
<evidence type="ECO:0000313" key="13">
    <source>
        <dbReference type="Proteomes" id="UP000518752"/>
    </source>
</evidence>
<dbReference type="GO" id="GO:0020037">
    <property type="term" value="F:heme binding"/>
    <property type="evidence" value="ECO:0007669"/>
    <property type="project" value="InterPro"/>
</dbReference>
<dbReference type="Pfam" id="PF00067">
    <property type="entry name" value="p450"/>
    <property type="match status" value="1"/>
</dbReference>
<proteinExistence type="inferred from homology"/>
<comment type="pathway">
    <text evidence="2">Secondary metabolite biosynthesis.</text>
</comment>
<feature type="signal peptide" evidence="11">
    <location>
        <begin position="1"/>
        <end position="22"/>
    </location>
</feature>
<dbReference type="PANTHER" id="PTHR46300:SF7">
    <property type="entry name" value="P450, PUTATIVE (EUROFUNG)-RELATED"/>
    <property type="match status" value="1"/>
</dbReference>
<evidence type="ECO:0000256" key="3">
    <source>
        <dbReference type="ARBA" id="ARBA00010617"/>
    </source>
</evidence>
<dbReference type="PROSITE" id="PS00086">
    <property type="entry name" value="CYTOCHROME_P450"/>
    <property type="match status" value="1"/>
</dbReference>
<reference evidence="12 13" key="1">
    <citation type="journal article" date="2020" name="ISME J.">
        <title>Uncovering the hidden diversity of litter-decomposition mechanisms in mushroom-forming fungi.</title>
        <authorList>
            <person name="Floudas D."/>
            <person name="Bentzer J."/>
            <person name="Ahren D."/>
            <person name="Johansson T."/>
            <person name="Persson P."/>
            <person name="Tunlid A."/>
        </authorList>
    </citation>
    <scope>NUCLEOTIDE SEQUENCE [LARGE SCALE GENOMIC DNA]</scope>
    <source>
        <strain evidence="12 13">CBS 406.79</strain>
    </source>
</reference>
<dbReference type="OrthoDB" id="2789670at2759"/>
<evidence type="ECO:0000256" key="4">
    <source>
        <dbReference type="ARBA" id="ARBA00022617"/>
    </source>
</evidence>
<dbReference type="PRINTS" id="PR00385">
    <property type="entry name" value="P450"/>
</dbReference>
<evidence type="ECO:0000256" key="11">
    <source>
        <dbReference type="SAM" id="SignalP"/>
    </source>
</evidence>
<dbReference type="Gene3D" id="1.10.630.10">
    <property type="entry name" value="Cytochrome P450"/>
    <property type="match status" value="1"/>
</dbReference>
<evidence type="ECO:0000256" key="10">
    <source>
        <dbReference type="RuleBase" id="RU000461"/>
    </source>
</evidence>
<dbReference type="InterPro" id="IPR050364">
    <property type="entry name" value="Cytochrome_P450_fung"/>
</dbReference>
<dbReference type="EMBL" id="JAACJN010000166">
    <property type="protein sequence ID" value="KAF5365530.1"/>
    <property type="molecule type" value="Genomic_DNA"/>
</dbReference>
<keyword evidence="8 10" id="KW-0503">Monooxygenase</keyword>
<dbReference type="GO" id="GO:0004497">
    <property type="term" value="F:monooxygenase activity"/>
    <property type="evidence" value="ECO:0007669"/>
    <property type="project" value="UniProtKB-KW"/>
</dbReference>
<evidence type="ECO:0000256" key="2">
    <source>
        <dbReference type="ARBA" id="ARBA00005179"/>
    </source>
</evidence>
<evidence type="ECO:0000256" key="9">
    <source>
        <dbReference type="PIRSR" id="PIRSR602401-1"/>
    </source>
</evidence>
<evidence type="ECO:0000256" key="7">
    <source>
        <dbReference type="ARBA" id="ARBA00023004"/>
    </source>
</evidence>
<keyword evidence="4 9" id="KW-0349">Heme</keyword>
<dbReference type="GO" id="GO:0016705">
    <property type="term" value="F:oxidoreductase activity, acting on paired donors, with incorporation or reduction of molecular oxygen"/>
    <property type="evidence" value="ECO:0007669"/>
    <property type="project" value="InterPro"/>
</dbReference>
<evidence type="ECO:0000256" key="8">
    <source>
        <dbReference type="ARBA" id="ARBA00023033"/>
    </source>
</evidence>
<dbReference type="GO" id="GO:0005506">
    <property type="term" value="F:iron ion binding"/>
    <property type="evidence" value="ECO:0007669"/>
    <property type="project" value="InterPro"/>
</dbReference>
<comment type="similarity">
    <text evidence="3 10">Belongs to the cytochrome P450 family.</text>
</comment>
<dbReference type="InterPro" id="IPR001128">
    <property type="entry name" value="Cyt_P450"/>
</dbReference>
<keyword evidence="5 9" id="KW-0479">Metal-binding</keyword>
<organism evidence="12 13">
    <name type="scientific">Collybiopsis confluens</name>
    <dbReference type="NCBI Taxonomy" id="2823264"/>
    <lineage>
        <taxon>Eukaryota</taxon>
        <taxon>Fungi</taxon>
        <taxon>Dikarya</taxon>
        <taxon>Basidiomycota</taxon>
        <taxon>Agaricomycotina</taxon>
        <taxon>Agaricomycetes</taxon>
        <taxon>Agaricomycetidae</taxon>
        <taxon>Agaricales</taxon>
        <taxon>Marasmiineae</taxon>
        <taxon>Omphalotaceae</taxon>
        <taxon>Collybiopsis</taxon>
    </lineage>
</organism>
<sequence>MGYLTQIILLVIAATCWTFSRSKQRLPAPYAHLKPVPGPKGLPFVGNAFRMPRVMEWKVFKEWSNIYGNIFKVSVFGRTIIVVNSFDIAIELTEKRGAIYSSRPNLIMAGRLMGFNATYPLMPYNDGLRAARRLAHHTLSPRPVKSFLDVPETEGGRWLRRLLNNPKDWKQAVAETNGATTMKIIYGLVSGYQAGGQKDPMVKAFEVALHAFSLAIAPGAHLVDFFPSCSLFSRHEKCVAENFYQYKKSQRGFSDLASEIWLTMEKTRDVLRKLKLDFVQNQVVSAGTARPSMALDTLDLIQKERNQKASADMDEVAKWTAAATAGAGAHTVRVSCLGLDVLGARDVAHPNVQRKAQEELDRVVGRDRLPNLEDRPSLPYIEAIIKEVLRWHPVTPCGVPHTSTEDDEYEGMFIPKGTSIILNQWAMLHDTAYFSEPEKFLPERFLGDSPSDQVRAGNPYAIAFGFGRRICPGLHLGSVMLFCFISKALATFDIKRPIDSNTGKEYDPPVDAAPGNVSFPVRFDCRFIPRNEKAIELINRDTEELVAGEGMPIGFEAPPESHQLAHHW</sequence>
<keyword evidence="6 10" id="KW-0560">Oxidoreductase</keyword>
<evidence type="ECO:0000256" key="6">
    <source>
        <dbReference type="ARBA" id="ARBA00023002"/>
    </source>
</evidence>
<gene>
    <name evidence="12" type="ORF">D9757_013937</name>
</gene>
<dbReference type="CDD" id="cd11065">
    <property type="entry name" value="CYP64-like"/>
    <property type="match status" value="1"/>
</dbReference>
<evidence type="ECO:0000256" key="5">
    <source>
        <dbReference type="ARBA" id="ARBA00022723"/>
    </source>
</evidence>
<comment type="cofactor">
    <cofactor evidence="1 9">
        <name>heme</name>
        <dbReference type="ChEBI" id="CHEBI:30413"/>
    </cofactor>
</comment>
<dbReference type="InterPro" id="IPR017972">
    <property type="entry name" value="Cyt_P450_CS"/>
</dbReference>
<dbReference type="SUPFAM" id="SSF48264">
    <property type="entry name" value="Cytochrome P450"/>
    <property type="match status" value="1"/>
</dbReference>
<dbReference type="PANTHER" id="PTHR46300">
    <property type="entry name" value="P450, PUTATIVE (EUROFUNG)-RELATED-RELATED"/>
    <property type="match status" value="1"/>
</dbReference>
<dbReference type="AlphaFoldDB" id="A0A8H5GIT6"/>
<evidence type="ECO:0000256" key="1">
    <source>
        <dbReference type="ARBA" id="ARBA00001971"/>
    </source>
</evidence>
<comment type="caution">
    <text evidence="12">The sequence shown here is derived from an EMBL/GenBank/DDBJ whole genome shotgun (WGS) entry which is preliminary data.</text>
</comment>
<feature type="binding site" description="axial binding residue" evidence="9">
    <location>
        <position position="471"/>
    </location>
    <ligand>
        <name>heme</name>
        <dbReference type="ChEBI" id="CHEBI:30413"/>
    </ligand>
    <ligandPart>
        <name>Fe</name>
        <dbReference type="ChEBI" id="CHEBI:18248"/>
    </ligandPart>
</feature>
<accession>A0A8H5GIT6</accession>
<protein>
    <recommendedName>
        <fullName evidence="14">Cytochrome P450</fullName>
    </recommendedName>
</protein>
<evidence type="ECO:0008006" key="14">
    <source>
        <dbReference type="Google" id="ProtNLM"/>
    </source>
</evidence>
<dbReference type="InterPro" id="IPR002401">
    <property type="entry name" value="Cyt_P450_E_grp-I"/>
</dbReference>
<dbReference type="InterPro" id="IPR036396">
    <property type="entry name" value="Cyt_P450_sf"/>
</dbReference>